<dbReference type="SUPFAM" id="SSF55144">
    <property type="entry name" value="LigT-like"/>
    <property type="match status" value="1"/>
</dbReference>
<accession>A0AAE1J3U6</accession>
<dbReference type="RefSeq" id="XP_062752566.1">
    <property type="nucleotide sequence ID" value="XM_062903431.1"/>
</dbReference>
<gene>
    <name evidence="8" type="ORF">Triagg1_8570</name>
</gene>
<dbReference type="GO" id="GO:0016020">
    <property type="term" value="C:membrane"/>
    <property type="evidence" value="ECO:0007669"/>
    <property type="project" value="UniProtKB-SubCell"/>
</dbReference>
<organism evidence="8 9">
    <name type="scientific">Trichoderma aggressivum f. europaeum</name>
    <dbReference type="NCBI Taxonomy" id="173218"/>
    <lineage>
        <taxon>Eukaryota</taxon>
        <taxon>Fungi</taxon>
        <taxon>Dikarya</taxon>
        <taxon>Ascomycota</taxon>
        <taxon>Pezizomycotina</taxon>
        <taxon>Sordariomycetes</taxon>
        <taxon>Hypocreomycetidae</taxon>
        <taxon>Hypocreales</taxon>
        <taxon>Hypocreaceae</taxon>
        <taxon>Trichoderma</taxon>
    </lineage>
</organism>
<keyword evidence="3 6" id="KW-0812">Transmembrane</keyword>
<evidence type="ECO:0000256" key="5">
    <source>
        <dbReference type="ARBA" id="ARBA00023136"/>
    </source>
</evidence>
<comment type="similarity">
    <text evidence="2">Belongs to the major facilitator superfamily. Sugar transporter (TC 2.A.1.1) family.</text>
</comment>
<protein>
    <recommendedName>
        <fullName evidence="7">Major facilitator superfamily (MFS) profile domain-containing protein</fullName>
    </recommendedName>
</protein>
<sequence length="500" mass="55203">MSTTASAVTTTITTPQRPLYPIGIPEKFSSDGVVHRFPGNTTVCHVPPESPLQPGMNALHASLSSHPVLSKLVHLLPKPSWHMTVVDGVRDTECEPGMWPPGMEKLPLDECTRELSTKLRAVGLELEKEGLAPPYKMRVRGFDPAVIGIGLEIEGASPEEEKRLRRLRDRISDALGFRAPNHETYGFHITMAYLMRHIDGENRDALNRVFAQHLPALQREFDLGSLEFCTFEDIITTSPTLPKSSSLSAQFQRYRRDNEEDSTLALLHQHLAILLLSITMGRPSEDPPVETLKPQAYDISDAQDATTQEHDLTFFQALSLYPTGVCWSIAMSTAVVMEGYDTKLIGTLFAQPTFQKAFGHEVKPGSYQISAPWQTGLSNGSTAGQLLGLLLAGYVSERFGFRKTMLAGMTGVIGLIFITFFAPSLAVLEVGQVLFGIPLGLFQTIPVVYALEISPLCLRAYLTNYVNFCWAFGQLIATGTLRGVLPITTHWAYRIPFAVQ</sequence>
<feature type="transmembrane region" description="Helical" evidence="6">
    <location>
        <begin position="433"/>
        <end position="451"/>
    </location>
</feature>
<dbReference type="InterPro" id="IPR020846">
    <property type="entry name" value="MFS_dom"/>
</dbReference>
<evidence type="ECO:0000256" key="2">
    <source>
        <dbReference type="ARBA" id="ARBA00010992"/>
    </source>
</evidence>
<evidence type="ECO:0000256" key="4">
    <source>
        <dbReference type="ARBA" id="ARBA00022989"/>
    </source>
</evidence>
<dbReference type="Pfam" id="PF00083">
    <property type="entry name" value="Sugar_tr"/>
    <property type="match status" value="1"/>
</dbReference>
<feature type="transmembrane region" description="Helical" evidence="6">
    <location>
        <begin position="406"/>
        <end position="427"/>
    </location>
</feature>
<evidence type="ECO:0000313" key="8">
    <source>
        <dbReference type="EMBL" id="KAK4065801.1"/>
    </source>
</evidence>
<keyword evidence="4 6" id="KW-1133">Transmembrane helix</keyword>
<name>A0AAE1J3U6_9HYPO</name>
<dbReference type="PROSITE" id="PS00217">
    <property type="entry name" value="SUGAR_TRANSPORT_2"/>
    <property type="match status" value="1"/>
</dbReference>
<dbReference type="InterPro" id="IPR015069">
    <property type="entry name" value="2H-PEstase_DUF1868"/>
</dbReference>
<comment type="caution">
    <text evidence="8">The sequence shown here is derived from an EMBL/GenBank/DDBJ whole genome shotgun (WGS) entry which is preliminary data.</text>
</comment>
<dbReference type="PROSITE" id="PS50850">
    <property type="entry name" value="MFS"/>
    <property type="match status" value="1"/>
</dbReference>
<dbReference type="InterPro" id="IPR050360">
    <property type="entry name" value="MFS_Sugar_Transporters"/>
</dbReference>
<dbReference type="GeneID" id="87923336"/>
<dbReference type="Pfam" id="PF08975">
    <property type="entry name" value="2H-phosphodiest"/>
    <property type="match status" value="1"/>
</dbReference>
<dbReference type="InterPro" id="IPR005828">
    <property type="entry name" value="MFS_sugar_transport-like"/>
</dbReference>
<dbReference type="Proteomes" id="UP001273209">
    <property type="component" value="Unassembled WGS sequence"/>
</dbReference>
<proteinExistence type="inferred from homology"/>
<evidence type="ECO:0000259" key="7">
    <source>
        <dbReference type="PROSITE" id="PS50850"/>
    </source>
</evidence>
<evidence type="ECO:0000256" key="3">
    <source>
        <dbReference type="ARBA" id="ARBA00022692"/>
    </source>
</evidence>
<dbReference type="InterPro" id="IPR005829">
    <property type="entry name" value="Sugar_transporter_CS"/>
</dbReference>
<dbReference type="Gene3D" id="1.20.1250.20">
    <property type="entry name" value="MFS general substrate transporter like domains"/>
    <property type="match status" value="1"/>
</dbReference>
<comment type="subcellular location">
    <subcellularLocation>
        <location evidence="1">Membrane</location>
        <topology evidence="1">Multi-pass membrane protein</topology>
    </subcellularLocation>
</comment>
<dbReference type="GO" id="GO:0005351">
    <property type="term" value="F:carbohydrate:proton symporter activity"/>
    <property type="evidence" value="ECO:0007669"/>
    <property type="project" value="TreeGrafter"/>
</dbReference>
<feature type="domain" description="Major facilitator superfamily (MFS) profile" evidence="7">
    <location>
        <begin position="327"/>
        <end position="500"/>
    </location>
</feature>
<reference evidence="8" key="1">
    <citation type="submission" date="2023-11" db="EMBL/GenBank/DDBJ databases">
        <title>The genome sequences of three competitors of mushroom-forming fungi.</title>
        <authorList>
            <person name="Beijen E."/>
            <person name="Ohm R.A."/>
        </authorList>
    </citation>
    <scope>NUCLEOTIDE SEQUENCE</scope>
    <source>
        <strain evidence="8">CBS 100526</strain>
    </source>
</reference>
<dbReference type="Gene3D" id="3.90.1140.10">
    <property type="entry name" value="Cyclic phosphodiesterase"/>
    <property type="match status" value="1"/>
</dbReference>
<dbReference type="AlphaFoldDB" id="A0AAE1J3U6"/>
<dbReference type="PANTHER" id="PTHR48022">
    <property type="entry name" value="PLASTIDIC GLUCOSE TRANSPORTER 4"/>
    <property type="match status" value="1"/>
</dbReference>
<keyword evidence="5 6" id="KW-0472">Membrane</keyword>
<dbReference type="EMBL" id="JAWRVG010000042">
    <property type="protein sequence ID" value="KAK4065801.1"/>
    <property type="molecule type" value="Genomic_DNA"/>
</dbReference>
<evidence type="ECO:0000313" key="9">
    <source>
        <dbReference type="Proteomes" id="UP001273209"/>
    </source>
</evidence>
<dbReference type="InterPro" id="IPR009097">
    <property type="entry name" value="Cyclic_Pdiesterase"/>
</dbReference>
<keyword evidence="9" id="KW-1185">Reference proteome</keyword>
<evidence type="ECO:0000256" key="6">
    <source>
        <dbReference type="SAM" id="Phobius"/>
    </source>
</evidence>
<dbReference type="InterPro" id="IPR036259">
    <property type="entry name" value="MFS_trans_sf"/>
</dbReference>
<dbReference type="SUPFAM" id="SSF103473">
    <property type="entry name" value="MFS general substrate transporter"/>
    <property type="match status" value="1"/>
</dbReference>
<dbReference type="PANTHER" id="PTHR48022:SF5">
    <property type="entry name" value="ALPHA-GLUCOSIDES PERMEASE MPH2-RELATED"/>
    <property type="match status" value="1"/>
</dbReference>
<evidence type="ECO:0000256" key="1">
    <source>
        <dbReference type="ARBA" id="ARBA00004141"/>
    </source>
</evidence>